<organism evidence="1 2">
    <name type="scientific">Zophobas morio</name>
    <dbReference type="NCBI Taxonomy" id="2755281"/>
    <lineage>
        <taxon>Eukaryota</taxon>
        <taxon>Metazoa</taxon>
        <taxon>Ecdysozoa</taxon>
        <taxon>Arthropoda</taxon>
        <taxon>Hexapoda</taxon>
        <taxon>Insecta</taxon>
        <taxon>Pterygota</taxon>
        <taxon>Neoptera</taxon>
        <taxon>Endopterygota</taxon>
        <taxon>Coleoptera</taxon>
        <taxon>Polyphaga</taxon>
        <taxon>Cucujiformia</taxon>
        <taxon>Tenebrionidae</taxon>
        <taxon>Zophobas</taxon>
    </lineage>
</organism>
<keyword evidence="2" id="KW-1185">Reference proteome</keyword>
<dbReference type="Proteomes" id="UP001168821">
    <property type="component" value="Unassembled WGS sequence"/>
</dbReference>
<accession>A0AA38I6A2</accession>
<protein>
    <submittedName>
        <fullName evidence="1">Uncharacterized protein</fullName>
    </submittedName>
</protein>
<gene>
    <name evidence="1" type="ORF">Zmor_020680</name>
</gene>
<sequence length="350" mass="38874">MEEIKVDMTSAARNLQENAFSDISKILMKIGRKLVVFCIFLCISRGNSGETIGVIEQMKADMTSAARNLQENAFSEISKNSLKIGRKLVVFCVFLNISKDDSGKTIRVIEEMKADMTPAARNLQENIFSKISKISLKIGRKLVVFSIFLCISRGNSGETIGVIEQMKADMTSAARNLQENAFSEISKNSLKIGRKLVVFCVFLNISKDDSGKTIRVIEEMKADMTPAARNLQENIFSKISKISLKIGRKLVVFSIFLCISKGNSGETIGVIEQMKADMTSAARNLQENAFSEISKNSLKIGRKLVVFCIFLNISKDDSGKTIRVIEEMKADVTSTTRKLQENAFSEISKI</sequence>
<comment type="caution">
    <text evidence="1">The sequence shown here is derived from an EMBL/GenBank/DDBJ whole genome shotgun (WGS) entry which is preliminary data.</text>
</comment>
<evidence type="ECO:0000313" key="1">
    <source>
        <dbReference type="EMBL" id="KAJ3648911.1"/>
    </source>
</evidence>
<dbReference type="AlphaFoldDB" id="A0AA38I6A2"/>
<evidence type="ECO:0000313" key="2">
    <source>
        <dbReference type="Proteomes" id="UP001168821"/>
    </source>
</evidence>
<proteinExistence type="predicted"/>
<reference evidence="1" key="1">
    <citation type="journal article" date="2023" name="G3 (Bethesda)">
        <title>Whole genome assemblies of Zophobas morio and Tenebrio molitor.</title>
        <authorList>
            <person name="Kaur S."/>
            <person name="Stinson S.A."/>
            <person name="diCenzo G.C."/>
        </authorList>
    </citation>
    <scope>NUCLEOTIDE SEQUENCE</scope>
    <source>
        <strain evidence="1">QUZm001</strain>
    </source>
</reference>
<name>A0AA38I6A2_9CUCU</name>
<dbReference type="EMBL" id="JALNTZ010000006">
    <property type="protein sequence ID" value="KAJ3648911.1"/>
    <property type="molecule type" value="Genomic_DNA"/>
</dbReference>